<dbReference type="Gene3D" id="3.90.550.10">
    <property type="entry name" value="Spore Coat Polysaccharide Biosynthesis Protein SpsA, Chain A"/>
    <property type="match status" value="1"/>
</dbReference>
<sequence>MSSSRFPNKPLEKILGIPMLAHCYERALLSQVCDHLVVATPDQEIINWANEYKVPVLLTSHDHERATERVAEVIDILETEGQFFQNILLLQGDEPQIHPDDVIKLHEGFHGNKFNVVNLVYPIEGEDLSDPNGVKEIISNS</sequence>
<dbReference type="PANTHER" id="PTHR42866">
    <property type="entry name" value="3-DEOXY-MANNO-OCTULOSONATE CYTIDYLYLTRANSFERASE"/>
    <property type="match status" value="1"/>
</dbReference>
<evidence type="ECO:0000313" key="3">
    <source>
        <dbReference type="EMBL" id="SVB53003.1"/>
    </source>
</evidence>
<accession>A0A382ESP3</accession>
<dbReference type="GO" id="GO:0008690">
    <property type="term" value="F:3-deoxy-manno-octulosonate cytidylyltransferase activity"/>
    <property type="evidence" value="ECO:0007669"/>
    <property type="project" value="TreeGrafter"/>
</dbReference>
<proteinExistence type="predicted"/>
<dbReference type="SUPFAM" id="SSF53448">
    <property type="entry name" value="Nucleotide-diphospho-sugar transferases"/>
    <property type="match status" value="1"/>
</dbReference>
<organism evidence="3">
    <name type="scientific">marine metagenome</name>
    <dbReference type="NCBI Taxonomy" id="408172"/>
    <lineage>
        <taxon>unclassified sequences</taxon>
        <taxon>metagenomes</taxon>
        <taxon>ecological metagenomes</taxon>
    </lineage>
</organism>
<evidence type="ECO:0000256" key="1">
    <source>
        <dbReference type="ARBA" id="ARBA00022679"/>
    </source>
</evidence>
<dbReference type="Pfam" id="PF02348">
    <property type="entry name" value="CTP_transf_3"/>
    <property type="match status" value="1"/>
</dbReference>
<name>A0A382ESP3_9ZZZZ</name>
<gene>
    <name evidence="3" type="ORF">METZ01_LOCUS205857</name>
</gene>
<dbReference type="GO" id="GO:0005829">
    <property type="term" value="C:cytosol"/>
    <property type="evidence" value="ECO:0007669"/>
    <property type="project" value="TreeGrafter"/>
</dbReference>
<dbReference type="EMBL" id="UINC01045803">
    <property type="protein sequence ID" value="SVB53003.1"/>
    <property type="molecule type" value="Genomic_DNA"/>
</dbReference>
<keyword evidence="1" id="KW-0808">Transferase</keyword>
<dbReference type="InterPro" id="IPR003329">
    <property type="entry name" value="Cytidylyl_trans"/>
</dbReference>
<evidence type="ECO:0008006" key="4">
    <source>
        <dbReference type="Google" id="ProtNLM"/>
    </source>
</evidence>
<keyword evidence="2" id="KW-0548">Nucleotidyltransferase</keyword>
<dbReference type="AlphaFoldDB" id="A0A382ESP3"/>
<feature type="non-terminal residue" evidence="3">
    <location>
        <position position="141"/>
    </location>
</feature>
<dbReference type="InterPro" id="IPR029044">
    <property type="entry name" value="Nucleotide-diphossugar_trans"/>
</dbReference>
<evidence type="ECO:0000256" key="2">
    <source>
        <dbReference type="ARBA" id="ARBA00022695"/>
    </source>
</evidence>
<dbReference type="PANTHER" id="PTHR42866:SF2">
    <property type="entry name" value="3-DEOXY-MANNO-OCTULOSONATE CYTIDYLYLTRANSFERASE, MITOCHONDRIAL"/>
    <property type="match status" value="1"/>
</dbReference>
<reference evidence="3" key="1">
    <citation type="submission" date="2018-05" db="EMBL/GenBank/DDBJ databases">
        <authorList>
            <person name="Lanie J.A."/>
            <person name="Ng W.-L."/>
            <person name="Kazmierczak K.M."/>
            <person name="Andrzejewski T.M."/>
            <person name="Davidsen T.M."/>
            <person name="Wayne K.J."/>
            <person name="Tettelin H."/>
            <person name="Glass J.I."/>
            <person name="Rusch D."/>
            <person name="Podicherti R."/>
            <person name="Tsui H.-C.T."/>
            <person name="Winkler M.E."/>
        </authorList>
    </citation>
    <scope>NUCLEOTIDE SEQUENCE</scope>
</reference>
<protein>
    <recommendedName>
        <fullName evidence="4">3-deoxy-manno-octulosonate cytidylyltransferase</fullName>
    </recommendedName>
</protein>